<dbReference type="PRINTS" id="PR00705">
    <property type="entry name" value="PAPAIN"/>
</dbReference>
<dbReference type="GO" id="GO:0006508">
    <property type="term" value="P:proteolysis"/>
    <property type="evidence" value="ECO:0007669"/>
    <property type="project" value="UniProtKB-KW"/>
</dbReference>
<dbReference type="InterPro" id="IPR038765">
    <property type="entry name" value="Papain-like_cys_pep_sf"/>
</dbReference>
<protein>
    <submittedName>
        <fullName evidence="5">Cathepsin B-like protease</fullName>
    </submittedName>
</protein>
<dbReference type="SUPFAM" id="SSF54001">
    <property type="entry name" value="Cysteine proteinases"/>
    <property type="match status" value="1"/>
</dbReference>
<evidence type="ECO:0000256" key="3">
    <source>
        <dbReference type="SAM" id="SignalP"/>
    </source>
</evidence>
<dbReference type="EMBL" id="EU233643">
    <property type="protein sequence ID" value="ABY78821.1"/>
    <property type="molecule type" value="Genomic_DNA"/>
</dbReference>
<dbReference type="PANTHER" id="PTHR12411">
    <property type="entry name" value="CYSTEINE PROTEASE FAMILY C1-RELATED"/>
    <property type="match status" value="1"/>
</dbReference>
<dbReference type="Pfam" id="PF00112">
    <property type="entry name" value="Peptidase_C1"/>
    <property type="match status" value="1"/>
</dbReference>
<dbReference type="PROSITE" id="PS00139">
    <property type="entry name" value="THIOL_PROTEASE_CYS"/>
    <property type="match status" value="1"/>
</dbReference>
<dbReference type="AlphaFoldDB" id="B2C323"/>
<comment type="function">
    <text evidence="2">Thiol protease which is required for parasite excystation and invasion of the proximal small intestine of the human host.</text>
</comment>
<reference evidence="5" key="1">
    <citation type="journal article" date="2008" name="Eukaryot. Cell">
        <title>Molecular and biochemical characterization of a cathepsin B-like protease family unique to Trypanosoma congolense.</title>
        <authorList>
            <person name="Mendoza-Palomares C."/>
            <person name="Biteau N."/>
            <person name="Giroud C."/>
            <person name="Coustou V."/>
            <person name="Coetzer T."/>
            <person name="Authie E."/>
            <person name="Boulange A."/>
            <person name="Baltz T."/>
        </authorList>
    </citation>
    <scope>NUCLEOTIDE SEQUENCE</scope>
    <source>
        <strain evidence="5">IL1180</strain>
    </source>
</reference>
<dbReference type="SMR" id="B2C323"/>
<dbReference type="InterPro" id="IPR025660">
    <property type="entry name" value="Pept_his_AS"/>
</dbReference>
<evidence type="ECO:0000256" key="2">
    <source>
        <dbReference type="ARBA" id="ARBA00060028"/>
    </source>
</evidence>
<accession>B2C323</accession>
<keyword evidence="5" id="KW-0645">Protease</keyword>
<dbReference type="Gene3D" id="3.90.70.10">
    <property type="entry name" value="Cysteine proteinases"/>
    <property type="match status" value="1"/>
</dbReference>
<dbReference type="MEROPS" id="C01.098"/>
<gene>
    <name evidence="5" type="primary">CBc1</name>
</gene>
<sequence length="336" mass="36928">MRVYVALCLLSTALVALGASALLAKDAPVLTKTFVDRINQLNGGMWKAVYNGKMQNITFAEARRLTGAFRRKTSSLPPVRFTEEQLRTELPESFDSAEKWPNCPTIREIADQSACGSCWAVSTASAISDRYCTVGGVQQLRISAAHLMSCCEDCGDGCKGGAPDSAWEYYVSHGLASSYCQPYPFPHCGHHGGKGKKPPCSKYHFHTPKCNTTCTDKAIPLIKYRGNNSYMLLNGEDDYKRELYFNGPFVVDFGVYSDFLAYKTGVYRHVSGDVLGGHAVRIVGWGKLNGTPYWKIANSWDTDWGMNGHFLILRGNNECGIESTGYAGLPAIPRNA</sequence>
<keyword evidence="5" id="KW-0378">Hydrolase</keyword>
<organism evidence="5">
    <name type="scientific">Trypanosoma congolense</name>
    <dbReference type="NCBI Taxonomy" id="5692"/>
    <lineage>
        <taxon>Eukaryota</taxon>
        <taxon>Discoba</taxon>
        <taxon>Euglenozoa</taxon>
        <taxon>Kinetoplastea</taxon>
        <taxon>Metakinetoplastina</taxon>
        <taxon>Trypanosomatida</taxon>
        <taxon>Trypanosomatidae</taxon>
        <taxon>Trypanosoma</taxon>
        <taxon>Nannomonas</taxon>
    </lineage>
</organism>
<dbReference type="VEuPathDB" id="TriTrypDB:TcIL3000_0_03600"/>
<keyword evidence="3" id="KW-0732">Signal</keyword>
<comment type="similarity">
    <text evidence="1">Belongs to the peptidase C1 family.</text>
</comment>
<dbReference type="GO" id="GO:0008234">
    <property type="term" value="F:cysteine-type peptidase activity"/>
    <property type="evidence" value="ECO:0007669"/>
    <property type="project" value="InterPro"/>
</dbReference>
<feature type="domain" description="Peptidase C1A papain C-terminal" evidence="4">
    <location>
        <begin position="90"/>
        <end position="329"/>
    </location>
</feature>
<dbReference type="FunFam" id="3.90.70.10:FF:000096">
    <property type="entry name" value="Cathepsin B-like cysteine protease"/>
    <property type="match status" value="1"/>
</dbReference>
<name>B2C323_TRYCO</name>
<dbReference type="CDD" id="cd02620">
    <property type="entry name" value="Peptidase_C1A_CathepsinB"/>
    <property type="match status" value="1"/>
</dbReference>
<evidence type="ECO:0000313" key="5">
    <source>
        <dbReference type="EMBL" id="ABY78821.1"/>
    </source>
</evidence>
<dbReference type="BRENDA" id="3.4.22.B6">
    <property type="organism ID" value="6523"/>
</dbReference>
<dbReference type="PROSITE" id="PS00639">
    <property type="entry name" value="THIOL_PROTEASE_HIS"/>
    <property type="match status" value="1"/>
</dbReference>
<dbReference type="InterPro" id="IPR000668">
    <property type="entry name" value="Peptidase_C1A_C"/>
</dbReference>
<dbReference type="InterPro" id="IPR013128">
    <property type="entry name" value="Peptidase_C1A"/>
</dbReference>
<dbReference type="SMART" id="SM00645">
    <property type="entry name" value="Pept_C1"/>
    <property type="match status" value="1"/>
</dbReference>
<dbReference type="VEuPathDB" id="TriTrypDB:TcIL3000.A.H_000444400"/>
<evidence type="ECO:0000259" key="4">
    <source>
        <dbReference type="SMART" id="SM00645"/>
    </source>
</evidence>
<evidence type="ECO:0000256" key="1">
    <source>
        <dbReference type="ARBA" id="ARBA00008455"/>
    </source>
</evidence>
<proteinExistence type="inferred from homology"/>
<dbReference type="InterPro" id="IPR000169">
    <property type="entry name" value="Pept_cys_AS"/>
</dbReference>
<feature type="signal peptide" evidence="3">
    <location>
        <begin position="1"/>
        <end position="18"/>
    </location>
</feature>
<feature type="chain" id="PRO_5018732008" evidence="3">
    <location>
        <begin position="19"/>
        <end position="336"/>
    </location>
</feature>